<accession>A0A914HEQ3</accession>
<sequence>MKKEEDEERWRGRIKEELEKDGKSWRRTRKGCPERKLNAQKDDVEHADEEKEEQNAEEDDDEPGAGAADELNNCNSSFARARTRRRGKKKKQQQQNHRRHRAVRPSYAIHKNWWIYGKVSRTALVQMPVEQPLPEIVKAELLQLLYPECNQNAWGGHNSLTTSYFPCPKGWTALLHLFARMEGWKRRKKGHRKKDESVEGMERRKKMGEEEEWKGWNEGRMEELDGRGEEEEKVGRWTNGRMDGRVSGFELLRCNCAQIRGSHDTKAGLADDGEKDRGRKREEGENGIRLKAFTN</sequence>
<feature type="region of interest" description="Disordered" evidence="1">
    <location>
        <begin position="263"/>
        <end position="295"/>
    </location>
</feature>
<dbReference type="WBParaSite" id="Gr19_v10_g16674.t1">
    <property type="protein sequence ID" value="Gr19_v10_g16674.t1"/>
    <property type="gene ID" value="Gr19_v10_g16674"/>
</dbReference>
<evidence type="ECO:0000256" key="1">
    <source>
        <dbReference type="SAM" id="MobiDB-lite"/>
    </source>
</evidence>
<feature type="compositionally biased region" description="Basic and acidic residues" evidence="1">
    <location>
        <begin position="31"/>
        <end position="44"/>
    </location>
</feature>
<evidence type="ECO:0000313" key="3">
    <source>
        <dbReference type="WBParaSite" id="Gr19_v10_g16674.t1"/>
    </source>
</evidence>
<feature type="compositionally biased region" description="Basic residues" evidence="1">
    <location>
        <begin position="81"/>
        <end position="103"/>
    </location>
</feature>
<reference evidence="3" key="1">
    <citation type="submission" date="2022-11" db="UniProtKB">
        <authorList>
            <consortium name="WormBaseParasite"/>
        </authorList>
    </citation>
    <scope>IDENTIFICATION</scope>
</reference>
<name>A0A914HEQ3_GLORO</name>
<feature type="region of interest" description="Disordered" evidence="1">
    <location>
        <begin position="1"/>
        <end position="103"/>
    </location>
</feature>
<evidence type="ECO:0000313" key="2">
    <source>
        <dbReference type="Proteomes" id="UP000887572"/>
    </source>
</evidence>
<dbReference type="Proteomes" id="UP000887572">
    <property type="component" value="Unplaced"/>
</dbReference>
<feature type="compositionally biased region" description="Basic and acidic residues" evidence="1">
    <location>
        <begin position="1"/>
        <end position="24"/>
    </location>
</feature>
<protein>
    <submittedName>
        <fullName evidence="3">Uncharacterized protein</fullName>
    </submittedName>
</protein>
<keyword evidence="2" id="KW-1185">Reference proteome</keyword>
<organism evidence="2 3">
    <name type="scientific">Globodera rostochiensis</name>
    <name type="common">Golden nematode worm</name>
    <name type="synonym">Heterodera rostochiensis</name>
    <dbReference type="NCBI Taxonomy" id="31243"/>
    <lineage>
        <taxon>Eukaryota</taxon>
        <taxon>Metazoa</taxon>
        <taxon>Ecdysozoa</taxon>
        <taxon>Nematoda</taxon>
        <taxon>Chromadorea</taxon>
        <taxon>Rhabditida</taxon>
        <taxon>Tylenchina</taxon>
        <taxon>Tylenchomorpha</taxon>
        <taxon>Tylenchoidea</taxon>
        <taxon>Heteroderidae</taxon>
        <taxon>Heteroderinae</taxon>
        <taxon>Globodera</taxon>
    </lineage>
</organism>
<dbReference type="AlphaFoldDB" id="A0A914HEQ3"/>
<feature type="compositionally biased region" description="Basic and acidic residues" evidence="1">
    <location>
        <begin position="272"/>
        <end position="288"/>
    </location>
</feature>
<feature type="compositionally biased region" description="Acidic residues" evidence="1">
    <location>
        <begin position="45"/>
        <end position="63"/>
    </location>
</feature>
<proteinExistence type="predicted"/>